<dbReference type="OrthoDB" id="1752268at2759"/>
<feature type="non-terminal residue" evidence="3">
    <location>
        <position position="1"/>
    </location>
</feature>
<dbReference type="Pfam" id="PF12428">
    <property type="entry name" value="DUF3675"/>
    <property type="match status" value="1"/>
</dbReference>
<feature type="compositionally biased region" description="Basic residues" evidence="1">
    <location>
        <begin position="285"/>
        <end position="295"/>
    </location>
</feature>
<dbReference type="AlphaFoldDB" id="A0A835LI45"/>
<accession>A0A835LI45</accession>
<name>A0A835LI45_9MAGN</name>
<sequence>CSQKVCSAGAMRKVIQLVKSAMSRIIQPGYTAPPLHLRMPPPLISVGVHLTCSAVNGTSALFLLRAAGFLLPCYIMAWAISILQRRRQRQEAARLAATEVAFLIQSGLRPGQRGGLQFTVAPGACTCTCISSTPRQDHGPFAKLAKHYSTCLISDLLDNMVADASQAPEIAQNLPPNAKTKHNTQLLKRFMLSIRIRERLGPRSGDISTQSGPSILLWHLQGRLGPRSSPQDLSHNAHPYDEETLMFMLLRLTRENDQLRRNDDKRPREENSQQEFSVPRESRFQKKRHHLRSHASSRTQNHRTPIVERLGGADTILGWREQPQRDKDRNNHNKDAKTGITQSQKQDGRSSKDLTLLEFSVSLLELYDKLKGKPSKSFPMKLDTEGRLDKSKKCKYHNDFGYTLNDCYAFKKEISRMADVGQLKEYLKGSQKLAHVNLVEHDVIAVCHAQAAASSSNRERKWSMKRNIKKIGSWNHPHITTGEGKIEIDLDMAVHGECKPKLQDLKLGSGFLMVIGVASSSSEE</sequence>
<proteinExistence type="predicted"/>
<feature type="transmembrane region" description="Helical" evidence="2">
    <location>
        <begin position="60"/>
        <end position="80"/>
    </location>
</feature>
<protein>
    <submittedName>
        <fullName evidence="3">Uncharacterized protein</fullName>
    </submittedName>
</protein>
<keyword evidence="2" id="KW-0812">Transmembrane</keyword>
<comment type="caution">
    <text evidence="3">The sequence shown here is derived from an EMBL/GenBank/DDBJ whole genome shotgun (WGS) entry which is preliminary data.</text>
</comment>
<reference evidence="3 4" key="1">
    <citation type="submission" date="2020-10" db="EMBL/GenBank/DDBJ databases">
        <title>The Coptis chinensis genome and diversification of protoberbering-type alkaloids.</title>
        <authorList>
            <person name="Wang B."/>
            <person name="Shu S."/>
            <person name="Song C."/>
            <person name="Liu Y."/>
        </authorList>
    </citation>
    <scope>NUCLEOTIDE SEQUENCE [LARGE SCALE GENOMIC DNA]</scope>
    <source>
        <strain evidence="3">HL-2020</strain>
        <tissue evidence="3">Leaf</tissue>
    </source>
</reference>
<keyword evidence="4" id="KW-1185">Reference proteome</keyword>
<dbReference type="InterPro" id="IPR022143">
    <property type="entry name" value="DUF3675"/>
</dbReference>
<organism evidence="3 4">
    <name type="scientific">Coptis chinensis</name>
    <dbReference type="NCBI Taxonomy" id="261450"/>
    <lineage>
        <taxon>Eukaryota</taxon>
        <taxon>Viridiplantae</taxon>
        <taxon>Streptophyta</taxon>
        <taxon>Embryophyta</taxon>
        <taxon>Tracheophyta</taxon>
        <taxon>Spermatophyta</taxon>
        <taxon>Magnoliopsida</taxon>
        <taxon>Ranunculales</taxon>
        <taxon>Ranunculaceae</taxon>
        <taxon>Coptidoideae</taxon>
        <taxon>Coptis</taxon>
    </lineage>
</organism>
<dbReference type="Proteomes" id="UP000631114">
    <property type="component" value="Unassembled WGS sequence"/>
</dbReference>
<evidence type="ECO:0000256" key="2">
    <source>
        <dbReference type="SAM" id="Phobius"/>
    </source>
</evidence>
<keyword evidence="2" id="KW-1133">Transmembrane helix</keyword>
<evidence type="ECO:0000313" key="4">
    <source>
        <dbReference type="Proteomes" id="UP000631114"/>
    </source>
</evidence>
<evidence type="ECO:0000313" key="3">
    <source>
        <dbReference type="EMBL" id="KAF9592554.1"/>
    </source>
</evidence>
<keyword evidence="2" id="KW-0472">Membrane</keyword>
<evidence type="ECO:0000256" key="1">
    <source>
        <dbReference type="SAM" id="MobiDB-lite"/>
    </source>
</evidence>
<dbReference type="EMBL" id="JADFTS010000008">
    <property type="protein sequence ID" value="KAF9592554.1"/>
    <property type="molecule type" value="Genomic_DNA"/>
</dbReference>
<feature type="region of interest" description="Disordered" evidence="1">
    <location>
        <begin position="258"/>
        <end position="351"/>
    </location>
</feature>
<feature type="compositionally biased region" description="Basic and acidic residues" evidence="1">
    <location>
        <begin position="258"/>
        <end position="271"/>
    </location>
</feature>
<gene>
    <name evidence="3" type="ORF">IFM89_015767</name>
</gene>
<feature type="compositionally biased region" description="Basic and acidic residues" evidence="1">
    <location>
        <begin position="322"/>
        <end position="337"/>
    </location>
</feature>